<evidence type="ECO:0000259" key="1">
    <source>
        <dbReference type="PROSITE" id="PS50983"/>
    </source>
</evidence>
<name>W1YLP0_9ZZZZ</name>
<proteinExistence type="predicted"/>
<protein>
    <submittedName>
        <fullName evidence="2">Periplasmic binding protein</fullName>
    </submittedName>
</protein>
<dbReference type="AlphaFoldDB" id="W1YLP0"/>
<feature type="domain" description="Fe/B12 periplasmic-binding" evidence="1">
    <location>
        <begin position="19"/>
        <end position="94"/>
    </location>
</feature>
<gene>
    <name evidence="2" type="ORF">Q604_UNBC03395G0001</name>
</gene>
<dbReference type="SUPFAM" id="SSF53807">
    <property type="entry name" value="Helical backbone' metal receptor"/>
    <property type="match status" value="1"/>
</dbReference>
<feature type="non-terminal residue" evidence="2">
    <location>
        <position position="94"/>
    </location>
</feature>
<dbReference type="Gene3D" id="3.40.50.1980">
    <property type="entry name" value="Nitrogenase molybdenum iron protein domain"/>
    <property type="match status" value="1"/>
</dbReference>
<feature type="non-terminal residue" evidence="2">
    <location>
        <position position="1"/>
    </location>
</feature>
<dbReference type="PROSITE" id="PS50983">
    <property type="entry name" value="FE_B12_PBP"/>
    <property type="match status" value="1"/>
</dbReference>
<dbReference type="EMBL" id="AZMM01003395">
    <property type="protein sequence ID" value="ETJ42635.1"/>
    <property type="molecule type" value="Genomic_DNA"/>
</dbReference>
<dbReference type="InterPro" id="IPR002491">
    <property type="entry name" value="ABC_transptr_periplasmic_BD"/>
</dbReference>
<reference evidence="2" key="1">
    <citation type="submission" date="2013-12" db="EMBL/GenBank/DDBJ databases">
        <title>A Varibaculum cambriense genome reconstructed from a premature infant gut community with otherwise low bacterial novelty that shifts toward anaerobic metabolism during the third week of life.</title>
        <authorList>
            <person name="Brown C.T."/>
            <person name="Sharon I."/>
            <person name="Thomas B.C."/>
            <person name="Castelle C.J."/>
            <person name="Morowitz M.J."/>
            <person name="Banfield J.F."/>
        </authorList>
    </citation>
    <scope>NUCLEOTIDE SEQUENCE</scope>
</reference>
<organism evidence="2">
    <name type="scientific">human gut metagenome</name>
    <dbReference type="NCBI Taxonomy" id="408170"/>
    <lineage>
        <taxon>unclassified sequences</taxon>
        <taxon>metagenomes</taxon>
        <taxon>organismal metagenomes</taxon>
    </lineage>
</organism>
<comment type="caution">
    <text evidence="2">The sequence shown here is derived from an EMBL/GenBank/DDBJ whole genome shotgun (WGS) entry which is preliminary data.</text>
</comment>
<accession>W1YLP0</accession>
<evidence type="ECO:0000313" key="2">
    <source>
        <dbReference type="EMBL" id="ETJ42635.1"/>
    </source>
</evidence>
<sequence>SETFDGTKTDFAVKSSPTHAVSMSQATTEMMLQLGLEDKMAGTAFKEEEIYPPLQAAYDKVKVLSDKWPSYEVFMSVKPDFATGWPDSFSKRAI</sequence>